<keyword evidence="2" id="KW-1185">Reference proteome</keyword>
<dbReference type="RefSeq" id="WP_092046334.1">
    <property type="nucleotide sequence ID" value="NZ_FOTK01000055.1"/>
</dbReference>
<dbReference type="AlphaFoldDB" id="A0A1I4TMU2"/>
<protein>
    <submittedName>
        <fullName evidence="1">Uncharacterized protein</fullName>
    </submittedName>
</protein>
<reference evidence="2" key="1">
    <citation type="submission" date="2016-10" db="EMBL/GenBank/DDBJ databases">
        <authorList>
            <person name="Varghese N."/>
            <person name="Submissions S."/>
        </authorList>
    </citation>
    <scope>NUCLEOTIDE SEQUENCE [LARGE SCALE GENOMIC DNA]</scope>
    <source>
        <strain evidence="2">BL36</strain>
    </source>
</reference>
<dbReference type="OrthoDB" id="7992716at2"/>
<gene>
    <name evidence="1" type="ORF">SAMN05192568_105533</name>
</gene>
<evidence type="ECO:0000313" key="2">
    <source>
        <dbReference type="Proteomes" id="UP000199048"/>
    </source>
</evidence>
<sequence length="85" mass="9163">MTIDVASTPPAFWDTVAEHVAAQVTPAIKLGPHSRGPIITYLRDLECAARHECESRQAIQIIASGRHLLGDQSSVEPGEGPFSRT</sequence>
<dbReference type="Proteomes" id="UP000199048">
    <property type="component" value="Unassembled WGS sequence"/>
</dbReference>
<evidence type="ECO:0000313" key="1">
    <source>
        <dbReference type="EMBL" id="SFM77860.1"/>
    </source>
</evidence>
<dbReference type="EMBL" id="FOTK01000055">
    <property type="protein sequence ID" value="SFM77860.1"/>
    <property type="molecule type" value="Genomic_DNA"/>
</dbReference>
<proteinExistence type="predicted"/>
<organism evidence="1 2">
    <name type="scientific">Methylobacterium pseudosasicola</name>
    <dbReference type="NCBI Taxonomy" id="582667"/>
    <lineage>
        <taxon>Bacteria</taxon>
        <taxon>Pseudomonadati</taxon>
        <taxon>Pseudomonadota</taxon>
        <taxon>Alphaproteobacteria</taxon>
        <taxon>Hyphomicrobiales</taxon>
        <taxon>Methylobacteriaceae</taxon>
        <taxon>Methylobacterium</taxon>
    </lineage>
</organism>
<name>A0A1I4TMU2_9HYPH</name>
<accession>A0A1I4TMU2</accession>